<feature type="domain" description="SUF system FeS cluster assembly SufBD N-terminal" evidence="2">
    <location>
        <begin position="23"/>
        <end position="168"/>
    </location>
</feature>
<dbReference type="PANTHER" id="PTHR43575">
    <property type="entry name" value="PROTEIN ABCI7, CHLOROPLASTIC"/>
    <property type="match status" value="1"/>
</dbReference>
<dbReference type="InterPro" id="IPR055346">
    <property type="entry name" value="Fe-S_cluster_assembly_SufBD"/>
</dbReference>
<accession>A0A381NEL4</accession>
<dbReference type="InterPro" id="IPR011542">
    <property type="entry name" value="SUF_FeS_clus_asmbl_SufD"/>
</dbReference>
<name>A0A381NEL4_9ZZZZ</name>
<dbReference type="InterPro" id="IPR000825">
    <property type="entry name" value="SUF_FeS_clus_asmbl_SufBD_core"/>
</dbReference>
<dbReference type="NCBIfam" id="TIGR01981">
    <property type="entry name" value="sufD"/>
    <property type="match status" value="1"/>
</dbReference>
<dbReference type="GO" id="GO:0016226">
    <property type="term" value="P:iron-sulfur cluster assembly"/>
    <property type="evidence" value="ECO:0007669"/>
    <property type="project" value="InterPro"/>
</dbReference>
<dbReference type="EMBL" id="UINC01000309">
    <property type="protein sequence ID" value="SUZ53011.1"/>
    <property type="molecule type" value="Genomic_DNA"/>
</dbReference>
<evidence type="ECO:0000259" key="2">
    <source>
        <dbReference type="Pfam" id="PF19295"/>
    </source>
</evidence>
<evidence type="ECO:0008006" key="4">
    <source>
        <dbReference type="Google" id="ProtNLM"/>
    </source>
</evidence>
<dbReference type="InterPro" id="IPR045595">
    <property type="entry name" value="SufBD_N"/>
</dbReference>
<reference evidence="3" key="1">
    <citation type="submission" date="2018-05" db="EMBL/GenBank/DDBJ databases">
        <authorList>
            <person name="Lanie J.A."/>
            <person name="Ng W.-L."/>
            <person name="Kazmierczak K.M."/>
            <person name="Andrzejewski T.M."/>
            <person name="Davidsen T.M."/>
            <person name="Wayne K.J."/>
            <person name="Tettelin H."/>
            <person name="Glass J.I."/>
            <person name="Rusch D."/>
            <person name="Podicherti R."/>
            <person name="Tsui H.-C.T."/>
            <person name="Winkler M.E."/>
        </authorList>
    </citation>
    <scope>NUCLEOTIDE SEQUENCE</scope>
</reference>
<dbReference type="InterPro" id="IPR037284">
    <property type="entry name" value="SUF_FeS_clus_asmbl_SufBD_sf"/>
</dbReference>
<dbReference type="SUPFAM" id="SSF101960">
    <property type="entry name" value="Stabilizer of iron transporter SufD"/>
    <property type="match status" value="1"/>
</dbReference>
<sequence length="438" mass="49806">MIALKEKLLSSFIAFENQTNIDSYVHDIRSEAIKQFESIGFPNKKLENWKYTSLKNLLNTDYTVLPEINNVLEFKNIKKYLIDDIDSYKIIFVDGKYCSHLSETTHEGMDICILSAALTQSKYELIIENYFNKIALKDGITSLNTAFSNEGVFIHIPKNKFVEKPIQIIHFSTGNESSLMFQPRNLVVVDENSQVQIIERHQSLSKNKVFTNSVTEIYADKKSIIDYYKIQNDNLQASLIDNTYVNQERNSAFSMHTFSFGNELVRNNLNISQNDEFIETTIKGVTIIGDNQHVDHNTLIKHNKPNCNSHQDYKGIYDNKSTGVFNGRIVVNKQAQKTNAFQSNNNVLLSDKATVNAKPQLEIYADDVKCSHGCTVGQLDKNALFYLKSRGIPEKEATALLMYGFANNILKSVKIPEIKTRITNIIANKLGVKIGFNL</sequence>
<protein>
    <recommendedName>
        <fullName evidence="4">Fe-S cluster assembly protein SufD</fullName>
    </recommendedName>
</protein>
<gene>
    <name evidence="3" type="ORF">METZ01_LOCUS5865</name>
</gene>
<feature type="domain" description="SUF system FeS cluster assembly SufBD core" evidence="1">
    <location>
        <begin position="175"/>
        <end position="405"/>
    </location>
</feature>
<dbReference type="AlphaFoldDB" id="A0A381NEL4"/>
<proteinExistence type="predicted"/>
<dbReference type="Pfam" id="PF19295">
    <property type="entry name" value="SufBD_N"/>
    <property type="match status" value="1"/>
</dbReference>
<evidence type="ECO:0000313" key="3">
    <source>
        <dbReference type="EMBL" id="SUZ53011.1"/>
    </source>
</evidence>
<organism evidence="3">
    <name type="scientific">marine metagenome</name>
    <dbReference type="NCBI Taxonomy" id="408172"/>
    <lineage>
        <taxon>unclassified sequences</taxon>
        <taxon>metagenomes</taxon>
        <taxon>ecological metagenomes</taxon>
    </lineage>
</organism>
<evidence type="ECO:0000259" key="1">
    <source>
        <dbReference type="Pfam" id="PF01458"/>
    </source>
</evidence>
<dbReference type="Pfam" id="PF01458">
    <property type="entry name" value="SUFBD_core"/>
    <property type="match status" value="1"/>
</dbReference>
<dbReference type="PANTHER" id="PTHR43575:SF1">
    <property type="entry name" value="PROTEIN ABCI7, CHLOROPLASTIC"/>
    <property type="match status" value="1"/>
</dbReference>